<evidence type="ECO:0000313" key="4">
    <source>
        <dbReference type="Proteomes" id="UP001597413"/>
    </source>
</evidence>
<reference evidence="4" key="1">
    <citation type="journal article" date="2019" name="Int. J. Syst. Evol. Microbiol.">
        <title>The Global Catalogue of Microorganisms (GCM) 10K type strain sequencing project: providing services to taxonomists for standard genome sequencing and annotation.</title>
        <authorList>
            <consortium name="The Broad Institute Genomics Platform"/>
            <consortium name="The Broad Institute Genome Sequencing Center for Infectious Disease"/>
            <person name="Wu L."/>
            <person name="Ma J."/>
        </authorList>
    </citation>
    <scope>NUCLEOTIDE SEQUENCE [LARGE SCALE GENOMIC DNA]</scope>
    <source>
        <strain evidence="4">CCUG 55131</strain>
    </source>
</reference>
<dbReference type="InterPro" id="IPR038734">
    <property type="entry name" value="YhaN_AAA"/>
</dbReference>
<evidence type="ECO:0000259" key="2">
    <source>
        <dbReference type="Pfam" id="PF13514"/>
    </source>
</evidence>
<organism evidence="3 4">
    <name type="scientific">Rhodobacter lacus</name>
    <dbReference type="NCBI Taxonomy" id="1641972"/>
    <lineage>
        <taxon>Bacteria</taxon>
        <taxon>Pseudomonadati</taxon>
        <taxon>Pseudomonadota</taxon>
        <taxon>Alphaproteobacteria</taxon>
        <taxon>Rhodobacterales</taxon>
        <taxon>Rhodobacter group</taxon>
        <taxon>Rhodobacter</taxon>
    </lineage>
</organism>
<protein>
    <submittedName>
        <fullName evidence="3">AAA family ATPase</fullName>
    </submittedName>
</protein>
<keyword evidence="1" id="KW-0175">Coiled coil</keyword>
<dbReference type="SUPFAM" id="SSF52540">
    <property type="entry name" value="P-loop containing nucleoside triphosphate hydrolases"/>
    <property type="match status" value="1"/>
</dbReference>
<gene>
    <name evidence="3" type="ORF">ACFSM0_14335</name>
</gene>
<proteinExistence type="predicted"/>
<keyword evidence="4" id="KW-1185">Reference proteome</keyword>
<evidence type="ECO:0000313" key="3">
    <source>
        <dbReference type="EMBL" id="MFD2175270.1"/>
    </source>
</evidence>
<dbReference type="PANTHER" id="PTHR41259:SF1">
    <property type="entry name" value="DOUBLE-STRAND BREAK REPAIR RAD50 ATPASE, PUTATIVE-RELATED"/>
    <property type="match status" value="1"/>
</dbReference>
<comment type="caution">
    <text evidence="3">The sequence shown here is derived from an EMBL/GenBank/DDBJ whole genome shotgun (WGS) entry which is preliminary data.</text>
</comment>
<dbReference type="EMBL" id="JBHUIX010000013">
    <property type="protein sequence ID" value="MFD2175270.1"/>
    <property type="molecule type" value="Genomic_DNA"/>
</dbReference>
<feature type="domain" description="YhaN AAA" evidence="2">
    <location>
        <begin position="1"/>
        <end position="208"/>
    </location>
</feature>
<dbReference type="Proteomes" id="UP001597413">
    <property type="component" value="Unassembled WGS sequence"/>
</dbReference>
<dbReference type="Pfam" id="PF13514">
    <property type="entry name" value="AAA_27"/>
    <property type="match status" value="1"/>
</dbReference>
<dbReference type="RefSeq" id="WP_377392485.1">
    <property type="nucleotide sequence ID" value="NZ_JBHUIX010000013.1"/>
</dbReference>
<sequence>MRLNRLDLIRYGRFHEASLAFPTPAAGVPDVTLVHGPNEAGKSTAFNAFLELLYGMKAGGHRYAFRFERADLLIGAELVLPGRGPMTLLRNSKRNQSLTDAEGRPVAEAILSGALHGLGREAYLERFSLNDQGLREGGARIAGAQGDLGQLLHAGMSGLTSMSDTLATMTAQAESFYRRGARSGTLRMAKARLAEIAAELRTARLTPDREDQLAQTRDAAAAAFDQAEAALIRARNAQAAAEAAEIWHHESAEIARLEAALAPLPAGPDLPPGTAERVAALLATITLQEARAAESAAKAAHHERALDALPEDPAAGLLAQALARLDALRLDDAPLLARATTARTDLEHRRAELHALSTQATALGARLGLPPGADLGLSADALDALDAAAQAARAAAQKRHTLRAAHAEAQAKIAEQPAEPKDLSLLDKALQGYAARADLTREEERLAQARAQLGLAASALPADWAAHVAAGLPALETLDQISRKSAAAQSELTLAERDLAARRAEQGEAEALVQAARATPEATDAAQIEATRRARDTAWNAHRARLDAESAAAFEAALHTDDAARAHYLSGAEVRQSLHQAERSAALAAARSQTSCARVQAAAALLCDLRAEVAQRALALGLAPETVPEALAPRHAALTAAAAAAAAVATAEAALESAAAQRSAAAATLAAAAEAAGITATPEALAARAQEALLLQAPQRDAWARWQADVQALETLAQDVHAAEAAQIAADQALARLPAPLPARDAQAILAALPDLRALQRVTEKSEALTARIEALERAMDALAAGSAQLAQILESDPGADPLALIDAARARLAAARERARDRKEQAQAAAQWQGTLSEAQAAQRKAEGDLAAAFAHQEGGDLPPDERIAALGARDRLRAQMQAAKARRGAARDKVERELFAAELARLPDPGRAEALARALNEAQAGRDRARDDKVEAERLWRAAHAAAERDDLITEQAVVLEELREGARAAALAQLGVLAARGALRRLAAERRSSMLRDVEAAFVTMTAPAWRGVDVWTEAAGEKLVGLGPDGTPVPVEAMSTGTMGQLYFALRLAGYRSFAREAGPLPMILDDIMETFDDSRARAALSLCAGIGTVGQAILFTHHAHLVALARAQIPGVNVVEMPR</sequence>
<feature type="coiled-coil region" evidence="1">
    <location>
        <begin position="875"/>
        <end position="941"/>
    </location>
</feature>
<evidence type="ECO:0000256" key="1">
    <source>
        <dbReference type="SAM" id="Coils"/>
    </source>
</evidence>
<dbReference type="Gene3D" id="3.40.50.300">
    <property type="entry name" value="P-loop containing nucleotide triphosphate hydrolases"/>
    <property type="match status" value="2"/>
</dbReference>
<dbReference type="PANTHER" id="PTHR41259">
    <property type="entry name" value="DOUBLE-STRAND BREAK REPAIR RAD50 ATPASE, PUTATIVE-RELATED"/>
    <property type="match status" value="1"/>
</dbReference>
<feature type="coiled-coil region" evidence="1">
    <location>
        <begin position="759"/>
        <end position="830"/>
    </location>
</feature>
<accession>A0ABW5ABA1</accession>
<dbReference type="InterPro" id="IPR027417">
    <property type="entry name" value="P-loop_NTPase"/>
</dbReference>
<name>A0ABW5ABA1_9RHOB</name>